<dbReference type="SUPFAM" id="SSF48452">
    <property type="entry name" value="TPR-like"/>
    <property type="match status" value="1"/>
</dbReference>
<dbReference type="EMBL" id="MFJB01000078">
    <property type="protein sequence ID" value="OGF98935.1"/>
    <property type="molecule type" value="Genomic_DNA"/>
</dbReference>
<dbReference type="InterPro" id="IPR019734">
    <property type="entry name" value="TPR_rpt"/>
</dbReference>
<dbReference type="Pfam" id="PF14559">
    <property type="entry name" value="TPR_19"/>
    <property type="match status" value="1"/>
</dbReference>
<feature type="repeat" description="TPR" evidence="1">
    <location>
        <begin position="35"/>
        <end position="68"/>
    </location>
</feature>
<organism evidence="2 3">
    <name type="scientific">Candidatus Gottesmanbacteria bacterium RBG_16_38_7b</name>
    <dbReference type="NCBI Taxonomy" id="1798372"/>
    <lineage>
        <taxon>Bacteria</taxon>
        <taxon>Candidatus Gottesmaniibacteriota</taxon>
    </lineage>
</organism>
<dbReference type="PROSITE" id="PS50005">
    <property type="entry name" value="TPR"/>
    <property type="match status" value="1"/>
</dbReference>
<reference evidence="2 3" key="1">
    <citation type="journal article" date="2016" name="Nat. Commun.">
        <title>Thousands of microbial genomes shed light on interconnected biogeochemical processes in an aquifer system.</title>
        <authorList>
            <person name="Anantharaman K."/>
            <person name="Brown C.T."/>
            <person name="Hug L.A."/>
            <person name="Sharon I."/>
            <person name="Castelle C.J."/>
            <person name="Probst A.J."/>
            <person name="Thomas B.C."/>
            <person name="Singh A."/>
            <person name="Wilkins M.J."/>
            <person name="Karaoz U."/>
            <person name="Brodie E.L."/>
            <person name="Williams K.H."/>
            <person name="Hubbard S.S."/>
            <person name="Banfield J.F."/>
        </authorList>
    </citation>
    <scope>NUCLEOTIDE SEQUENCE [LARGE SCALE GENOMIC DNA]</scope>
</reference>
<name>A0A1F5YFI6_9BACT</name>
<keyword evidence="1" id="KW-0802">TPR repeat</keyword>
<dbReference type="InterPro" id="IPR011990">
    <property type="entry name" value="TPR-like_helical_dom_sf"/>
</dbReference>
<dbReference type="AlphaFoldDB" id="A0A1F5YFI6"/>
<evidence type="ECO:0000256" key="1">
    <source>
        <dbReference type="PROSITE-ProRule" id="PRU00339"/>
    </source>
</evidence>
<evidence type="ECO:0000313" key="3">
    <source>
        <dbReference type="Proteomes" id="UP000177396"/>
    </source>
</evidence>
<protein>
    <submittedName>
        <fullName evidence="2">Uncharacterized protein</fullName>
    </submittedName>
</protein>
<dbReference type="Gene3D" id="1.25.40.10">
    <property type="entry name" value="Tetratricopeptide repeat domain"/>
    <property type="match status" value="1"/>
</dbReference>
<evidence type="ECO:0000313" key="2">
    <source>
        <dbReference type="EMBL" id="OGF98935.1"/>
    </source>
</evidence>
<sequence>MTTLLQAAIEAALAQKWETAIEINKELLKNNKDDIDILARLAFAYAQTGSIEKAKKIYRKILLLDKYNTLAVKNLDKISNLNEKKSNSIIPHERVAPGLFIEEPGKSKTVQLINVAPTKILNHLNIGDTVIIHPKKHSVEIRGLNKTYYGALPDDIAFRLIKFIAVGNSYIACIKNIQKNQVWVFIREISRGKKLSHQSTFIPTTFKEYSATIHREIKKIVSPDPLEEEESHQDESEE</sequence>
<dbReference type="Proteomes" id="UP000177396">
    <property type="component" value="Unassembled WGS sequence"/>
</dbReference>
<comment type="caution">
    <text evidence="2">The sequence shown here is derived from an EMBL/GenBank/DDBJ whole genome shotgun (WGS) entry which is preliminary data.</text>
</comment>
<proteinExistence type="predicted"/>
<accession>A0A1F5YFI6</accession>
<gene>
    <name evidence="2" type="ORF">A2153_03410</name>
</gene>